<keyword evidence="1" id="KW-0812">Transmembrane</keyword>
<organism evidence="2 3">
    <name type="scientific">Pedobacter steynii</name>
    <dbReference type="NCBI Taxonomy" id="430522"/>
    <lineage>
        <taxon>Bacteria</taxon>
        <taxon>Pseudomonadati</taxon>
        <taxon>Bacteroidota</taxon>
        <taxon>Sphingobacteriia</taxon>
        <taxon>Sphingobacteriales</taxon>
        <taxon>Sphingobacteriaceae</taxon>
        <taxon>Pedobacter</taxon>
    </lineage>
</organism>
<gene>
    <name evidence="2" type="ORF">SAMN05421820_11575</name>
</gene>
<dbReference type="AlphaFoldDB" id="A0A1H0JTK6"/>
<dbReference type="EMBL" id="FNGY01000015">
    <property type="protein sequence ID" value="SDO47135.1"/>
    <property type="molecule type" value="Genomic_DNA"/>
</dbReference>
<feature type="transmembrane region" description="Helical" evidence="1">
    <location>
        <begin position="12"/>
        <end position="34"/>
    </location>
</feature>
<evidence type="ECO:0000256" key="1">
    <source>
        <dbReference type="SAM" id="Phobius"/>
    </source>
</evidence>
<keyword evidence="1" id="KW-1133">Transmembrane helix</keyword>
<reference evidence="3" key="1">
    <citation type="submission" date="2016-10" db="EMBL/GenBank/DDBJ databases">
        <authorList>
            <person name="Varghese N."/>
            <person name="Submissions S."/>
        </authorList>
    </citation>
    <scope>NUCLEOTIDE SEQUENCE [LARGE SCALE GENOMIC DNA]</scope>
    <source>
        <strain evidence="3">DSM 19110</strain>
    </source>
</reference>
<keyword evidence="3" id="KW-1185">Reference proteome</keyword>
<protein>
    <submittedName>
        <fullName evidence="2">Uncharacterized protein</fullName>
    </submittedName>
</protein>
<keyword evidence="1" id="KW-0472">Membrane</keyword>
<sequence>MPKELISKKDNIIIYYVFGSPMLALLGFVLYTIFFGPGSEELMMRDELSADFKGRVDSMYFDQRNHNGKYAVLNSGQLYPIYRNWERNIEVGD</sequence>
<evidence type="ECO:0000313" key="2">
    <source>
        <dbReference type="EMBL" id="SDO47135.1"/>
    </source>
</evidence>
<proteinExistence type="predicted"/>
<name>A0A1H0JTK6_9SPHI</name>
<evidence type="ECO:0000313" key="3">
    <source>
        <dbReference type="Proteomes" id="UP000183200"/>
    </source>
</evidence>
<dbReference type="Proteomes" id="UP000183200">
    <property type="component" value="Unassembled WGS sequence"/>
</dbReference>
<accession>A0A1H0JTK6</accession>